<comment type="subcellular location">
    <subcellularLocation>
        <location evidence="1 6">Secreted</location>
    </subcellularLocation>
</comment>
<evidence type="ECO:0000256" key="4">
    <source>
        <dbReference type="ARBA" id="ARBA00022525"/>
    </source>
</evidence>
<evidence type="ECO:0000313" key="8">
    <source>
        <dbReference type="Proteomes" id="UP000215914"/>
    </source>
</evidence>
<evidence type="ECO:0000256" key="1">
    <source>
        <dbReference type="ARBA" id="ARBA00004613"/>
    </source>
</evidence>
<evidence type="ECO:0000256" key="3">
    <source>
        <dbReference type="ARBA" id="ARBA00022471"/>
    </source>
</evidence>
<reference evidence="7" key="1">
    <citation type="journal article" date="2017" name="Nature">
        <title>The sunflower genome provides insights into oil metabolism, flowering and Asterid evolution.</title>
        <authorList>
            <person name="Badouin H."/>
            <person name="Gouzy J."/>
            <person name="Grassa C.J."/>
            <person name="Murat F."/>
            <person name="Staton S.E."/>
            <person name="Cottret L."/>
            <person name="Lelandais-Briere C."/>
            <person name="Owens G.L."/>
            <person name="Carrere S."/>
            <person name="Mayjonade B."/>
            <person name="Legrand L."/>
            <person name="Gill N."/>
            <person name="Kane N.C."/>
            <person name="Bowers J.E."/>
            <person name="Hubner S."/>
            <person name="Bellec A."/>
            <person name="Berard A."/>
            <person name="Berges H."/>
            <person name="Blanchet N."/>
            <person name="Boniface M.C."/>
            <person name="Brunel D."/>
            <person name="Catrice O."/>
            <person name="Chaidir N."/>
            <person name="Claudel C."/>
            <person name="Donnadieu C."/>
            <person name="Faraut T."/>
            <person name="Fievet G."/>
            <person name="Helmstetter N."/>
            <person name="King M."/>
            <person name="Knapp S.J."/>
            <person name="Lai Z."/>
            <person name="Le Paslier M.C."/>
            <person name="Lippi Y."/>
            <person name="Lorenzon L."/>
            <person name="Mandel J.R."/>
            <person name="Marage G."/>
            <person name="Marchand G."/>
            <person name="Marquand E."/>
            <person name="Bret-Mestries E."/>
            <person name="Morien E."/>
            <person name="Nambeesan S."/>
            <person name="Nguyen T."/>
            <person name="Pegot-Espagnet P."/>
            <person name="Pouilly N."/>
            <person name="Raftis F."/>
            <person name="Sallet E."/>
            <person name="Schiex T."/>
            <person name="Thomas J."/>
            <person name="Vandecasteele C."/>
            <person name="Vares D."/>
            <person name="Vear F."/>
            <person name="Vautrin S."/>
            <person name="Crespi M."/>
            <person name="Mangin B."/>
            <person name="Burke J.M."/>
            <person name="Salse J."/>
            <person name="Munos S."/>
            <person name="Vincourt P."/>
            <person name="Rieseberg L.H."/>
            <person name="Langlade N.B."/>
        </authorList>
    </citation>
    <scope>NUCLEOTIDE SEQUENCE</scope>
    <source>
        <tissue evidence="7">Leaves</tissue>
    </source>
</reference>
<organism evidence="7 8">
    <name type="scientific">Helianthus annuus</name>
    <name type="common">Common sunflower</name>
    <dbReference type="NCBI Taxonomy" id="4232"/>
    <lineage>
        <taxon>Eukaryota</taxon>
        <taxon>Viridiplantae</taxon>
        <taxon>Streptophyta</taxon>
        <taxon>Embryophyta</taxon>
        <taxon>Tracheophyta</taxon>
        <taxon>Spermatophyta</taxon>
        <taxon>Magnoliopsida</taxon>
        <taxon>eudicotyledons</taxon>
        <taxon>Gunneridae</taxon>
        <taxon>Pentapetalae</taxon>
        <taxon>asterids</taxon>
        <taxon>campanulids</taxon>
        <taxon>Asterales</taxon>
        <taxon>Asteraceae</taxon>
        <taxon>Asteroideae</taxon>
        <taxon>Heliantheae alliance</taxon>
        <taxon>Heliantheae</taxon>
        <taxon>Helianthus</taxon>
    </lineage>
</organism>
<keyword evidence="5 6" id="KW-0732">Signal</keyword>
<dbReference type="Gramene" id="mRNA:HanXRQr2_Chr17g0790681">
    <property type="protein sequence ID" value="CDS:HanXRQr2_Chr17g0790681.1"/>
    <property type="gene ID" value="HanXRQr2_Chr17g0790681"/>
</dbReference>
<dbReference type="Pfam" id="PF05938">
    <property type="entry name" value="Self-incomp_S1"/>
    <property type="match status" value="1"/>
</dbReference>
<evidence type="ECO:0000313" key="7">
    <source>
        <dbReference type="EMBL" id="KAF5754396.1"/>
    </source>
</evidence>
<dbReference type="PANTHER" id="PTHR31232">
    <property type="match status" value="1"/>
</dbReference>
<dbReference type="Proteomes" id="UP000215914">
    <property type="component" value="Unassembled WGS sequence"/>
</dbReference>
<keyword evidence="4 6" id="KW-0964">Secreted</keyword>
<dbReference type="InterPro" id="IPR010264">
    <property type="entry name" value="Self-incomp_S1"/>
</dbReference>
<gene>
    <name evidence="7" type="ORF">HanXRQr2_Chr17g0790681</name>
</gene>
<dbReference type="GO" id="GO:0060320">
    <property type="term" value="P:rejection of self pollen"/>
    <property type="evidence" value="ECO:0007669"/>
    <property type="project" value="UniProtKB-KW"/>
</dbReference>
<protein>
    <recommendedName>
        <fullName evidence="6">S-protein homolog</fullName>
    </recommendedName>
</protein>
<evidence type="ECO:0000256" key="2">
    <source>
        <dbReference type="ARBA" id="ARBA00005581"/>
    </source>
</evidence>
<dbReference type="PANTHER" id="PTHR31232:SF172">
    <property type="entry name" value="S-PROTEIN HOMOLOG"/>
    <property type="match status" value="1"/>
</dbReference>
<dbReference type="EMBL" id="MNCJ02000332">
    <property type="protein sequence ID" value="KAF5754396.1"/>
    <property type="molecule type" value="Genomic_DNA"/>
</dbReference>
<name>A0A9K3DFF7_HELAN</name>
<accession>A0A9K3DFF7</accession>
<evidence type="ECO:0000256" key="5">
    <source>
        <dbReference type="ARBA" id="ARBA00022729"/>
    </source>
</evidence>
<feature type="signal peptide" evidence="6">
    <location>
        <begin position="1"/>
        <end position="21"/>
    </location>
</feature>
<proteinExistence type="inferred from homology"/>
<dbReference type="GO" id="GO:0005576">
    <property type="term" value="C:extracellular region"/>
    <property type="evidence" value="ECO:0007669"/>
    <property type="project" value="UniProtKB-SubCell"/>
</dbReference>
<evidence type="ECO:0000256" key="6">
    <source>
        <dbReference type="RuleBase" id="RU367044"/>
    </source>
</evidence>
<keyword evidence="8" id="KW-1185">Reference proteome</keyword>
<keyword evidence="3 6" id="KW-0713">Self-incompatibility</keyword>
<sequence length="154" mass="18366">MHIVFLIFLILASSSPPIANAYCFFTPKWKLYVLNSIPADTIITHVRSKDDDLGKHIIPSNGYYYWSFCDTIDRSTHFDGEFWWGRKYQCLEVFYKLARWKCDRFGFSVEYCFWLVRPDGFYISSINISFPDPLWTFVKSWIEVENPIFCSYRS</sequence>
<reference evidence="7" key="2">
    <citation type="submission" date="2020-06" db="EMBL/GenBank/DDBJ databases">
        <title>Helianthus annuus Genome sequencing and assembly Release 2.</title>
        <authorList>
            <person name="Gouzy J."/>
            <person name="Langlade N."/>
            <person name="Munos S."/>
        </authorList>
    </citation>
    <scope>NUCLEOTIDE SEQUENCE</scope>
    <source>
        <tissue evidence="7">Leaves</tissue>
    </source>
</reference>
<dbReference type="AlphaFoldDB" id="A0A9K3DFF7"/>
<comment type="similarity">
    <text evidence="2 6">Belongs to the plant self-incompatibility (S1) protein family.</text>
</comment>
<feature type="chain" id="PRO_5039962301" description="S-protein homolog" evidence="6">
    <location>
        <begin position="22"/>
        <end position="154"/>
    </location>
</feature>
<comment type="caution">
    <text evidence="7">The sequence shown here is derived from an EMBL/GenBank/DDBJ whole genome shotgun (WGS) entry which is preliminary data.</text>
</comment>